<proteinExistence type="predicted"/>
<dbReference type="Proteomes" id="UP000887579">
    <property type="component" value="Unplaced"/>
</dbReference>
<protein>
    <submittedName>
        <fullName evidence="2">TIL domain-containing protein</fullName>
    </submittedName>
</protein>
<sequence>MNIKFVLVFIGLLFVSVAVKAQSTTDSTSNVSSDSPQKCGENEEWNECGTMCPPKCARRQFMPRPIVCNKMCYPSCQCVEGFLRNFDGKCVEPKDCRRFPLPIRPVQPQLPTTERM</sequence>
<name>A0AC34FNK6_9BILA</name>
<organism evidence="1 2">
    <name type="scientific">Panagrolaimus sp. ES5</name>
    <dbReference type="NCBI Taxonomy" id="591445"/>
    <lineage>
        <taxon>Eukaryota</taxon>
        <taxon>Metazoa</taxon>
        <taxon>Ecdysozoa</taxon>
        <taxon>Nematoda</taxon>
        <taxon>Chromadorea</taxon>
        <taxon>Rhabditida</taxon>
        <taxon>Tylenchina</taxon>
        <taxon>Panagrolaimomorpha</taxon>
        <taxon>Panagrolaimoidea</taxon>
        <taxon>Panagrolaimidae</taxon>
        <taxon>Panagrolaimus</taxon>
    </lineage>
</organism>
<accession>A0AC34FNK6</accession>
<evidence type="ECO:0000313" key="2">
    <source>
        <dbReference type="WBParaSite" id="ES5_v2.g18994.t1"/>
    </source>
</evidence>
<evidence type="ECO:0000313" key="1">
    <source>
        <dbReference type="Proteomes" id="UP000887579"/>
    </source>
</evidence>
<reference evidence="2" key="1">
    <citation type="submission" date="2022-11" db="UniProtKB">
        <authorList>
            <consortium name="WormBaseParasite"/>
        </authorList>
    </citation>
    <scope>IDENTIFICATION</scope>
</reference>
<dbReference type="WBParaSite" id="ES5_v2.g18994.t1">
    <property type="protein sequence ID" value="ES5_v2.g18994.t1"/>
    <property type="gene ID" value="ES5_v2.g18994"/>
</dbReference>